<accession>A0ABU7N0F2</accession>
<keyword evidence="2" id="KW-1185">Reference proteome</keyword>
<evidence type="ECO:0000313" key="1">
    <source>
        <dbReference type="EMBL" id="MEE4026035.1"/>
    </source>
</evidence>
<reference evidence="1 2" key="1">
    <citation type="submission" date="2024-01" db="EMBL/GenBank/DDBJ databases">
        <title>Draft genome sequence of Gordonia sp. PKS22-38.</title>
        <authorList>
            <person name="Suphannarot A."/>
            <person name="Mingma R."/>
        </authorList>
    </citation>
    <scope>NUCLEOTIDE SEQUENCE [LARGE SCALE GENOMIC DNA]</scope>
    <source>
        <strain evidence="1 2">PKS22-38</strain>
    </source>
</reference>
<dbReference type="EMBL" id="JAZDUE010000031">
    <property type="protein sequence ID" value="MEE4026035.1"/>
    <property type="molecule type" value="Genomic_DNA"/>
</dbReference>
<sequence>MADLSHARKANPVIAPVEIKVNLDSPVTDALDALGCAAEPPIRRDIWFAEARTHDAGNRFPLLAGHLTIRLRSGDRDDVTVALRPCDTERLVGRWRSAFEQPEFSYRLEQDWCGSRRVVASSAISRRPSGSVAAALSAGDDPAHVLDSAQRQFVVMCTPGGVPIDHLVTLGPVSSETWPQVRIDGCPAHVERWTVGDVDVLELAVRVIPRHGETRADLERRAATAQSVFEAAMGRRGLSVGSDHGATKTHRVMAALTVGP</sequence>
<dbReference type="Proteomes" id="UP001335729">
    <property type="component" value="Unassembled WGS sequence"/>
</dbReference>
<evidence type="ECO:0008006" key="3">
    <source>
        <dbReference type="Google" id="ProtNLM"/>
    </source>
</evidence>
<name>A0ABU7N0F2_9ACTN</name>
<organism evidence="1 2">
    <name type="scientific">Gordonia prachuapensis</name>
    <dbReference type="NCBI Taxonomy" id="3115651"/>
    <lineage>
        <taxon>Bacteria</taxon>
        <taxon>Bacillati</taxon>
        <taxon>Actinomycetota</taxon>
        <taxon>Actinomycetes</taxon>
        <taxon>Mycobacteriales</taxon>
        <taxon>Gordoniaceae</taxon>
        <taxon>Gordonia</taxon>
    </lineage>
</organism>
<protein>
    <recommendedName>
        <fullName evidence="3">CYTH domain-containing protein</fullName>
    </recommendedName>
</protein>
<gene>
    <name evidence="1" type="ORF">V1Y59_23340</name>
</gene>
<evidence type="ECO:0000313" key="2">
    <source>
        <dbReference type="Proteomes" id="UP001335729"/>
    </source>
</evidence>
<comment type="caution">
    <text evidence="1">The sequence shown here is derived from an EMBL/GenBank/DDBJ whole genome shotgun (WGS) entry which is preliminary data.</text>
</comment>
<proteinExistence type="predicted"/>